<feature type="transmembrane region" description="Helical" evidence="1">
    <location>
        <begin position="109"/>
        <end position="130"/>
    </location>
</feature>
<keyword evidence="1" id="KW-0472">Membrane</keyword>
<dbReference type="InterPro" id="IPR021697">
    <property type="entry name" value="DUF3278"/>
</dbReference>
<feature type="transmembrane region" description="Helical" evidence="1">
    <location>
        <begin position="36"/>
        <end position="57"/>
    </location>
</feature>
<sequence>MKVKESIGTKIIKHWFGIHGPLDEYKRMEIGRIATNAYMILAVYMLLSSVAAAFVANSNPGKALVWLIMGNVVMVGFVINIYLLIATNRAHIIDREIRASSRKQAIKKAIIRGIGLGIYVGVFMFFVKIVLDWFFDGTNPVQNMQRANTIWKAVESGLLFGVLMCGYDIFTTKVYKE</sequence>
<reference evidence="2 3" key="1">
    <citation type="journal article" date="2015" name="Genome Announc.">
        <title>Expanding the biotechnology potential of lactobacilli through comparative genomics of 213 strains and associated genera.</title>
        <authorList>
            <person name="Sun Z."/>
            <person name="Harris H.M."/>
            <person name="McCann A."/>
            <person name="Guo C."/>
            <person name="Argimon S."/>
            <person name="Zhang W."/>
            <person name="Yang X."/>
            <person name="Jeffery I.B."/>
            <person name="Cooney J.C."/>
            <person name="Kagawa T.F."/>
            <person name="Liu W."/>
            <person name="Song Y."/>
            <person name="Salvetti E."/>
            <person name="Wrobel A."/>
            <person name="Rasinkangas P."/>
            <person name="Parkhill J."/>
            <person name="Rea M.C."/>
            <person name="O'Sullivan O."/>
            <person name="Ritari J."/>
            <person name="Douillard F.P."/>
            <person name="Paul Ross R."/>
            <person name="Yang R."/>
            <person name="Briner A.E."/>
            <person name="Felis G.E."/>
            <person name="de Vos W.M."/>
            <person name="Barrangou R."/>
            <person name="Klaenhammer T.R."/>
            <person name="Caufield P.W."/>
            <person name="Cui Y."/>
            <person name="Zhang H."/>
            <person name="O'Toole P.W."/>
        </authorList>
    </citation>
    <scope>NUCLEOTIDE SEQUENCE [LARGE SCALE GENOMIC DNA]</scope>
    <source>
        <strain evidence="2 3">DSM 19904</strain>
    </source>
</reference>
<dbReference type="PATRIC" id="fig|1423808.3.peg.767"/>
<dbReference type="EMBL" id="AZEA01000015">
    <property type="protein sequence ID" value="KRK87822.1"/>
    <property type="molecule type" value="Genomic_DNA"/>
</dbReference>
<dbReference type="RefSeq" id="WP_057825747.1">
    <property type="nucleotide sequence ID" value="NZ_AZEA01000015.1"/>
</dbReference>
<name>A0A0R1KVF4_9LACO</name>
<comment type="caution">
    <text evidence="2">The sequence shown here is derived from an EMBL/GenBank/DDBJ whole genome shotgun (WGS) entry which is preliminary data.</text>
</comment>
<evidence type="ECO:0000256" key="1">
    <source>
        <dbReference type="SAM" id="Phobius"/>
    </source>
</evidence>
<keyword evidence="1" id="KW-1133">Transmembrane helix</keyword>
<organism evidence="2 3">
    <name type="scientific">Lentilactobacillus sunkii DSM 19904</name>
    <dbReference type="NCBI Taxonomy" id="1423808"/>
    <lineage>
        <taxon>Bacteria</taxon>
        <taxon>Bacillati</taxon>
        <taxon>Bacillota</taxon>
        <taxon>Bacilli</taxon>
        <taxon>Lactobacillales</taxon>
        <taxon>Lactobacillaceae</taxon>
        <taxon>Lentilactobacillus</taxon>
    </lineage>
</organism>
<dbReference type="AlphaFoldDB" id="A0A0R1KVF4"/>
<keyword evidence="3" id="KW-1185">Reference proteome</keyword>
<dbReference type="Pfam" id="PF11683">
    <property type="entry name" value="DUF3278"/>
    <property type="match status" value="1"/>
</dbReference>
<feature type="transmembrane region" description="Helical" evidence="1">
    <location>
        <begin position="63"/>
        <end position="88"/>
    </location>
</feature>
<gene>
    <name evidence="2" type="ORF">FD17_GL000762</name>
</gene>
<evidence type="ECO:0000313" key="2">
    <source>
        <dbReference type="EMBL" id="KRK87822.1"/>
    </source>
</evidence>
<evidence type="ECO:0008006" key="4">
    <source>
        <dbReference type="Google" id="ProtNLM"/>
    </source>
</evidence>
<proteinExistence type="predicted"/>
<evidence type="ECO:0000313" key="3">
    <source>
        <dbReference type="Proteomes" id="UP000051581"/>
    </source>
</evidence>
<dbReference type="Proteomes" id="UP000051581">
    <property type="component" value="Unassembled WGS sequence"/>
</dbReference>
<protein>
    <recommendedName>
        <fullName evidence="4">DUF3278 domain-containing protein</fullName>
    </recommendedName>
</protein>
<accession>A0A0R1KVF4</accession>
<keyword evidence="1" id="KW-0812">Transmembrane</keyword>
<dbReference type="OrthoDB" id="2142440at2"/>